<dbReference type="AlphaFoldDB" id="A0A128A2I7"/>
<evidence type="ECO:0000313" key="1">
    <source>
        <dbReference type="EMBL" id="CUR51575.1"/>
    </source>
</evidence>
<protein>
    <submittedName>
        <fullName evidence="1">Uncharacterized protein</fullName>
    </submittedName>
</protein>
<accession>A0A128A2I7</accession>
<dbReference type="KEGG" id="ndv:NDEV_0810"/>
<reference evidence="2" key="1">
    <citation type="submission" date="2015-10" db="EMBL/GenBank/DDBJ databases">
        <authorList>
            <person name="Lehtovirta-Morley L.E."/>
            <person name="Vieille C."/>
        </authorList>
    </citation>
    <scope>NUCLEOTIDE SEQUENCE [LARGE SCALE GENOMIC DNA]</scope>
</reference>
<dbReference type="Proteomes" id="UP000196239">
    <property type="component" value="Chromosome 1"/>
</dbReference>
<sequence length="121" mass="13815">MSDDFEEFYKSLLDLVESFKKKNVLVKMHSDPGSNIIRIYGERSDGLTLAKTGLEEIEELALTTAEHHPYWALLYNSSEIIKTVLEKWNGTLSEDEIKQIMWCSDEIKNSSSHAASHGHDE</sequence>
<name>A0A128A2I7_9ARCH</name>
<dbReference type="EMBL" id="LN890280">
    <property type="protein sequence ID" value="CUR51575.1"/>
    <property type="molecule type" value="Genomic_DNA"/>
</dbReference>
<evidence type="ECO:0000313" key="2">
    <source>
        <dbReference type="Proteomes" id="UP000196239"/>
    </source>
</evidence>
<keyword evidence="2" id="KW-1185">Reference proteome</keyword>
<proteinExistence type="predicted"/>
<organism evidence="1 2">
    <name type="scientific">Nitrosotalea devaniterrae</name>
    <dbReference type="NCBI Taxonomy" id="1078905"/>
    <lineage>
        <taxon>Archaea</taxon>
        <taxon>Nitrososphaerota</taxon>
        <taxon>Nitrososphaeria</taxon>
        <taxon>Nitrosotaleales</taxon>
        <taxon>Nitrosotaleaceae</taxon>
        <taxon>Nitrosotalea</taxon>
    </lineage>
</organism>
<gene>
    <name evidence="1" type="ORF">NDEV_0810</name>
</gene>